<dbReference type="RefSeq" id="WP_311759804.1">
    <property type="nucleotide sequence ID" value="NZ_JAVRQI010000009.1"/>
</dbReference>
<dbReference type="InterPro" id="IPR015943">
    <property type="entry name" value="WD40/YVTN_repeat-like_dom_sf"/>
</dbReference>
<organism evidence="2 3">
    <name type="scientific">Paracoccus broussonetiae</name>
    <dbReference type="NCBI Taxonomy" id="3075834"/>
    <lineage>
        <taxon>Bacteria</taxon>
        <taxon>Pseudomonadati</taxon>
        <taxon>Pseudomonadota</taxon>
        <taxon>Alphaproteobacteria</taxon>
        <taxon>Rhodobacterales</taxon>
        <taxon>Paracoccaceae</taxon>
        <taxon>Paracoccus</taxon>
    </lineage>
</organism>
<dbReference type="Proteomes" id="UP001251085">
    <property type="component" value="Unassembled WGS sequence"/>
</dbReference>
<evidence type="ECO:0000313" key="3">
    <source>
        <dbReference type="Proteomes" id="UP001251085"/>
    </source>
</evidence>
<dbReference type="InterPro" id="IPR011964">
    <property type="entry name" value="YVTN_b-propeller_repeat"/>
</dbReference>
<dbReference type="SUPFAM" id="SSF51004">
    <property type="entry name" value="C-terminal (heme d1) domain of cytochrome cd1-nitrite reductase"/>
    <property type="match status" value="1"/>
</dbReference>
<dbReference type="InterPro" id="IPR051200">
    <property type="entry name" value="Host-pathogen_enzymatic-act"/>
</dbReference>
<evidence type="ECO:0000256" key="1">
    <source>
        <dbReference type="SAM" id="SignalP"/>
    </source>
</evidence>
<dbReference type="InterPro" id="IPR011048">
    <property type="entry name" value="Haem_d1_sf"/>
</dbReference>
<keyword evidence="3" id="KW-1185">Reference proteome</keyword>
<feature type="chain" id="PRO_5047494449" evidence="1">
    <location>
        <begin position="22"/>
        <end position="309"/>
    </location>
</feature>
<accession>A0ABU3EEP8</accession>
<evidence type="ECO:0000313" key="2">
    <source>
        <dbReference type="EMBL" id="MDT1062709.1"/>
    </source>
</evidence>
<name>A0ABU3EEP8_9RHOB</name>
<comment type="caution">
    <text evidence="2">The sequence shown here is derived from an EMBL/GenBank/DDBJ whole genome shotgun (WGS) entry which is preliminary data.</text>
</comment>
<feature type="signal peptide" evidence="1">
    <location>
        <begin position="1"/>
        <end position="21"/>
    </location>
</feature>
<proteinExistence type="predicted"/>
<dbReference type="PANTHER" id="PTHR47197:SF3">
    <property type="entry name" value="DIHYDRO-HEME D1 DEHYDROGENASE"/>
    <property type="match status" value="1"/>
</dbReference>
<reference evidence="3" key="1">
    <citation type="submission" date="2023-07" db="EMBL/GenBank/DDBJ databases">
        <title>Characterization of two Paracoccaceae strains isolated from Phycosphere and proposal of Xinfangfangia lacusdiani sp. nov.</title>
        <authorList>
            <person name="Deng Y."/>
            <person name="Zhang Y.Q."/>
        </authorList>
    </citation>
    <scope>NUCLEOTIDE SEQUENCE [LARGE SCALE GENOMIC DNA]</scope>
    <source>
        <strain evidence="3">CPCC 101403</strain>
    </source>
</reference>
<dbReference type="EMBL" id="JAVRQI010000009">
    <property type="protein sequence ID" value="MDT1062709.1"/>
    <property type="molecule type" value="Genomic_DNA"/>
</dbReference>
<dbReference type="Gene3D" id="2.130.10.10">
    <property type="entry name" value="YVTN repeat-like/Quinoprotein amine dehydrogenase"/>
    <property type="match status" value="2"/>
</dbReference>
<keyword evidence="1" id="KW-0732">Signal</keyword>
<protein>
    <submittedName>
        <fullName evidence="2">YncE family protein</fullName>
    </submittedName>
</protein>
<dbReference type="NCBIfam" id="TIGR02276">
    <property type="entry name" value="beta_rpt_yvtn"/>
    <property type="match status" value="3"/>
</dbReference>
<dbReference type="PANTHER" id="PTHR47197">
    <property type="entry name" value="PROTEIN NIRF"/>
    <property type="match status" value="1"/>
</dbReference>
<sequence>MIRHAIRLALAGMVCTFPAVAADLAFVTSQNAEVVSLVDLQNGQVMAETPVPGAPAPVAFDPEHGRAYVISAGTGLLTVLDDKAAVVRTLPLPEGAFGIALAPDGGLFVTEWYQSRLLRLDKDLNVLWTASTGKAPAGVATDGKLVATADRDDDQVSILDAGTGKRLATVPVGKHPYAVLFHDGKLWTADVQSDTVSVVDPVAGQKIGQVPTGSHPYGVAFAGGRGFVTNQYAGTVTVFDPQTLTVLDTLETGDYPEGIAPLPDGSGVVVAHWDSNTLVWIDAATLKITREIELPDGPRAFGAFTGRQP</sequence>
<gene>
    <name evidence="2" type="ORF">RM190_12595</name>
</gene>